<dbReference type="PATRIC" id="fig|1454003.3.peg.1434"/>
<keyword evidence="6 10" id="KW-0808">Transferase</keyword>
<dbReference type="EMBL" id="JEMX01000027">
    <property type="protein sequence ID" value="EXI81050.1"/>
    <property type="molecule type" value="Genomic_DNA"/>
</dbReference>
<gene>
    <name evidence="12" type="primary">treY</name>
    <name evidence="12" type="ORF">AW10_01393</name>
</gene>
<comment type="caution">
    <text evidence="12">The sequence shown here is derived from an EMBL/GenBank/DDBJ whole genome shotgun (WGS) entry which is preliminary data.</text>
</comment>
<comment type="similarity">
    <text evidence="2 10">Belongs to the disproportionating enzyme family.</text>
</comment>
<evidence type="ECO:0000256" key="1">
    <source>
        <dbReference type="ARBA" id="ARBA00000439"/>
    </source>
</evidence>
<dbReference type="NCBIfam" id="NF011077">
    <property type="entry name" value="PRK14507.1"/>
    <property type="match status" value="1"/>
</dbReference>
<dbReference type="Gene3D" id="3.20.20.80">
    <property type="entry name" value="Glycosidases"/>
    <property type="match status" value="4"/>
</dbReference>
<dbReference type="Pfam" id="PF00128">
    <property type="entry name" value="Alpha-amylase"/>
    <property type="match status" value="1"/>
</dbReference>
<dbReference type="InterPro" id="IPR017853">
    <property type="entry name" value="GH"/>
</dbReference>
<reference evidence="12 13" key="1">
    <citation type="submission" date="2014-02" db="EMBL/GenBank/DDBJ databases">
        <title>Expanding our view of genomic diversity in Candidatus Accumulibacter clades.</title>
        <authorList>
            <person name="Skennerton C.T."/>
            <person name="Barr J.J."/>
            <person name="Slater F.R."/>
            <person name="Bond P.L."/>
            <person name="Tyson G.W."/>
        </authorList>
    </citation>
    <scope>NUCLEOTIDE SEQUENCE [LARGE SCALE GENOMIC DNA]</scope>
    <source>
        <strain evidence="13">BA-92</strain>
    </source>
</reference>
<dbReference type="CDD" id="cd11336">
    <property type="entry name" value="AmyAc_MTSase"/>
    <property type="match status" value="1"/>
</dbReference>
<dbReference type="SUPFAM" id="SSF51445">
    <property type="entry name" value="(Trans)glycosidases"/>
    <property type="match status" value="2"/>
</dbReference>
<dbReference type="InterPro" id="IPR006047">
    <property type="entry name" value="GH13_cat_dom"/>
</dbReference>
<organism evidence="12 13">
    <name type="scientific">Candidatus Accumulibacter appositus</name>
    <dbReference type="NCBI Taxonomy" id="1454003"/>
    <lineage>
        <taxon>Bacteria</taxon>
        <taxon>Pseudomonadati</taxon>
        <taxon>Pseudomonadota</taxon>
        <taxon>Betaproteobacteria</taxon>
        <taxon>Candidatus Accumulibacter</taxon>
    </lineage>
</organism>
<evidence type="ECO:0000256" key="5">
    <source>
        <dbReference type="ARBA" id="ARBA00022676"/>
    </source>
</evidence>
<evidence type="ECO:0000259" key="11">
    <source>
        <dbReference type="SMART" id="SM00642"/>
    </source>
</evidence>
<evidence type="ECO:0000313" key="13">
    <source>
        <dbReference type="Proteomes" id="UP000021816"/>
    </source>
</evidence>
<name>A0A011PW37_9PROT</name>
<sequence>MSAADEKRHDGLAQLAEHCGISAGYEDVWGKAHATSEKTQRTLLAAMHFPADADPATLLQCLQDDEWRRPLPPVKVVALGETPTLAVTLPVARASQPHRWILSAENGASSSGEFEPAKLPRLAEQRVDGVDFLRGELVLPPPSEAGYYRLEVEQPGSGGLAQVAMTLVVAPESCFLPDAVQGDGRVWGPTVQLYGVRSRRNWGIGDFGDLRTLIDLSADAGGGVIGVNPLHALFPEDPARISPYSPSSRCFVNVLYIDVEAVPEFSECEAARNLVASERFQARLRRLRVADEVDYPEVSAAKREVLAALYRHFRDQHLAHDTARARAFRLFRSESGLTLELHARFEALQAHFQQENPAVWGWPAWPEEYRDPQAPAVATFASEHAEAVEYAAWLQWLADEQLTALGQQSWRRGVGVGLYQDLAVGVNPGGSEAWAWQSAFAGAAYVGAPPDEFNPVGQDWGLPPLVPHRLREAAYAPFIAMLRANMRHCGALRIDHVMGLARLFWVPVGRPATEGAYVNYPLADLLAIVALESQRNRCMVIGEDLGTVPDGFRPRLATAGVLSYRPFLFERSEDGNFKPPAEYPRQALVAVSTHDLPTLKGFWKGHDIDTRAALQLFPDEALFDHMVVERAQDRARFLMALKHADLLPEGASVHPFSVPEITPDFVVAIHAFLARTPAQLLVVQPEDILGAVEQANLPGSRDDQHPNWRRRLPLDLEDWPEDGRFGAVGEQLINERGTAVVPPEEIAMPSPRATIIPRATYRMQFNRDFTFAQAGALSFYLAALGISHCYASPYLRARPGSTHGYDIVGHAELNPEIGTTQEFEDFAAALKEHGLSQVIDVVPNHMGIMGSDNAWWLDVLENGPASAWGAFFDIDWDPLNRQLKGKVLLPLLGAHYGQVLNAGELRLDYDAVRGEFSIFYYQHRLPVDPSSYPRIIGHRRERLAATLGENHERYGELETLLTAFGHLPARTNTKPPKMAERQRDKEVHKRHLAALTEARADIAHHIADNLAEFNGRPGHPASFDLLHELIQLQGYRLAYWRVACDEINYRRFFDINDLAALRMEDPAVFDATHHLILDLVAQGKVEGLRIDHPDGMFDPGAYFHQLQQAAGGKPPCPGDPLPIYLVIEKILAEHERLPDDWPIHGATGYRFANLVNNLFVDTASERRMTRIYRDFTGVDSDFEELAYDAKKLIMHTALASEFSVLANRLARIATADRDTCDFTLNGLRDALVEVVACFPVYRSYVAHGKLSGDDRRHITWAVAVAKKRSPLFDTGIYDFIEGVLTTDLGRGRSASYREPLEAFAMKFQQVSSPVMAKGVEDTAFYRYHRLTSLNDVGGEPRRFGISVAAFHAATRARAVRWPHNMLATSTHDSKRSEDARARINVLSEIPAAWKLMLKRWRRLNRGRKHLVDGVDAPSRNDEYLLYQTLVGTWPLTPPNDEELADYRTRIDAYMIKALREGKEHSSWVQVNSEYEGAVSDFVHALLAPGDKNLFLADFVPMVQTISHHGLINALAQALIKVTSPGVPDIYQGCELWQFNLVDPDNRRPVDFALRRELLAQVQALVDAPPEQWRERLQPLVADMSDGRIKLYTLWQSLSLRARWPELLEQGDYLPLKVSGEHAAHVCAYARRHGERAIVVVVPLLPVRLLGDNRVLPLGNEVWADTMLELPDALASAGWRNLLSGESHAAGGQLALGQVLASFPVALLASGGEA</sequence>
<dbReference type="PANTHER" id="PTHR32438:SF5">
    <property type="entry name" value="4-ALPHA-GLUCANOTRANSFERASE DPE1, CHLOROPLASTIC_AMYLOPLASTIC"/>
    <property type="match status" value="1"/>
</dbReference>
<keyword evidence="7 10" id="KW-0119">Carbohydrate metabolism</keyword>
<proteinExistence type="inferred from homology"/>
<dbReference type="Pfam" id="PF21226">
    <property type="entry name" value="MalQ_N"/>
    <property type="match status" value="1"/>
</dbReference>
<keyword evidence="5 10" id="KW-0328">Glycosyltransferase</keyword>
<evidence type="ECO:0000256" key="3">
    <source>
        <dbReference type="ARBA" id="ARBA00012560"/>
    </source>
</evidence>
<protein>
    <recommendedName>
        <fullName evidence="4 10">4-alpha-glucanotransferase</fullName>
        <ecNumber evidence="3 10">2.4.1.25</ecNumber>
    </recommendedName>
    <alternativeName>
        <fullName evidence="8 10">Amylomaltase</fullName>
    </alternativeName>
    <alternativeName>
        <fullName evidence="9 10">Disproportionating enzyme</fullName>
    </alternativeName>
</protein>
<dbReference type="Gene3D" id="3.30.1590.10">
    <property type="entry name" value="Maltooligosyl trehalose synthase, domain 2"/>
    <property type="match status" value="1"/>
</dbReference>
<evidence type="ECO:0000256" key="9">
    <source>
        <dbReference type="ARBA" id="ARBA00031501"/>
    </source>
</evidence>
<dbReference type="GO" id="GO:0004134">
    <property type="term" value="F:4-alpha-glucanotransferase activity"/>
    <property type="evidence" value="ECO:0007669"/>
    <property type="project" value="UniProtKB-EC"/>
</dbReference>
<dbReference type="Gene3D" id="1.10.10.470">
    <property type="entry name" value="Maltooligosyl trehalose synthase, domain 4"/>
    <property type="match status" value="1"/>
</dbReference>
<dbReference type="SMART" id="SM00642">
    <property type="entry name" value="Aamy"/>
    <property type="match status" value="1"/>
</dbReference>
<dbReference type="GO" id="GO:0005975">
    <property type="term" value="P:carbohydrate metabolic process"/>
    <property type="evidence" value="ECO:0007669"/>
    <property type="project" value="InterPro"/>
</dbReference>
<dbReference type="InterPro" id="IPR003385">
    <property type="entry name" value="Glyco_hydro_77"/>
</dbReference>
<dbReference type="InterPro" id="IPR013797">
    <property type="entry name" value="Maltooligo_trehalose_synth_4"/>
</dbReference>
<evidence type="ECO:0000256" key="10">
    <source>
        <dbReference type="RuleBase" id="RU361207"/>
    </source>
</evidence>
<evidence type="ECO:0000256" key="2">
    <source>
        <dbReference type="ARBA" id="ARBA00005684"/>
    </source>
</evidence>
<dbReference type="InterPro" id="IPR048458">
    <property type="entry name" value="MalQ_N"/>
</dbReference>
<evidence type="ECO:0000256" key="7">
    <source>
        <dbReference type="ARBA" id="ARBA00023277"/>
    </source>
</evidence>
<evidence type="ECO:0000313" key="12">
    <source>
        <dbReference type="EMBL" id="EXI81050.1"/>
    </source>
</evidence>
<dbReference type="GO" id="GO:0016853">
    <property type="term" value="F:isomerase activity"/>
    <property type="evidence" value="ECO:0007669"/>
    <property type="project" value="UniProtKB-KW"/>
</dbReference>
<dbReference type="Pfam" id="PF02446">
    <property type="entry name" value="Glyco_hydro_77"/>
    <property type="match status" value="1"/>
</dbReference>
<evidence type="ECO:0000256" key="4">
    <source>
        <dbReference type="ARBA" id="ARBA00020295"/>
    </source>
</evidence>
<comment type="catalytic activity">
    <reaction evidence="1 10">
        <text>Transfers a segment of a (1-&gt;4)-alpha-D-glucan to a new position in an acceptor, which may be glucose or a (1-&gt;4)-alpha-D-glucan.</text>
        <dbReference type="EC" id="2.4.1.25"/>
    </reaction>
</comment>
<dbReference type="Proteomes" id="UP000021816">
    <property type="component" value="Unassembled WGS sequence"/>
</dbReference>
<keyword evidence="12" id="KW-0413">Isomerase</keyword>
<dbReference type="EC" id="2.4.1.25" evidence="3 10"/>
<evidence type="ECO:0000256" key="6">
    <source>
        <dbReference type="ARBA" id="ARBA00022679"/>
    </source>
</evidence>
<accession>A0A011PW37</accession>
<evidence type="ECO:0000256" key="8">
    <source>
        <dbReference type="ARBA" id="ARBA00031423"/>
    </source>
</evidence>
<dbReference type="PANTHER" id="PTHR32438">
    <property type="entry name" value="4-ALPHA-GLUCANOTRANSFERASE DPE1, CHLOROPLASTIC/AMYLOPLASTIC"/>
    <property type="match status" value="1"/>
</dbReference>
<feature type="domain" description="Glycosyl hydrolase family 13 catalytic" evidence="11">
    <location>
        <begin position="754"/>
        <end position="1272"/>
    </location>
</feature>
<dbReference type="InterPro" id="IPR012767">
    <property type="entry name" value="Trehalose_TreY"/>
</dbReference>
<dbReference type="NCBIfam" id="TIGR02401">
    <property type="entry name" value="trehalose_TreY"/>
    <property type="match status" value="1"/>
</dbReference>
<dbReference type="STRING" id="1454003.AW10_01393"/>
<dbReference type="NCBIfam" id="TIGR00217">
    <property type="entry name" value="malQ"/>
    <property type="match status" value="1"/>
</dbReference>